<sequence length="97" mass="11109">MDASPYSMTGENIPDTPNTLVTLKYFLEGFGTVFVKRRLTPKNLSSIFPNIQKSLIPTPPPPPRSKKSSFLVRCHLSEEFDEFTKKKDNVDFVLFNR</sequence>
<keyword evidence="2" id="KW-1185">Reference proteome</keyword>
<accession>A0AAV3ZLF1</accession>
<proteinExistence type="predicted"/>
<reference evidence="1 2" key="1">
    <citation type="journal article" date="2021" name="Elife">
        <title>Chloroplast acquisition without the gene transfer in kleptoplastic sea slugs, Plakobranchus ocellatus.</title>
        <authorList>
            <person name="Maeda T."/>
            <person name="Takahashi S."/>
            <person name="Yoshida T."/>
            <person name="Shimamura S."/>
            <person name="Takaki Y."/>
            <person name="Nagai Y."/>
            <person name="Toyoda A."/>
            <person name="Suzuki Y."/>
            <person name="Arimoto A."/>
            <person name="Ishii H."/>
            <person name="Satoh N."/>
            <person name="Nishiyama T."/>
            <person name="Hasebe M."/>
            <person name="Maruyama T."/>
            <person name="Minagawa J."/>
            <person name="Obokata J."/>
            <person name="Shigenobu S."/>
        </authorList>
    </citation>
    <scope>NUCLEOTIDE SEQUENCE [LARGE SCALE GENOMIC DNA]</scope>
</reference>
<dbReference type="EMBL" id="BLXT01002679">
    <property type="protein sequence ID" value="GFN96499.1"/>
    <property type="molecule type" value="Genomic_DNA"/>
</dbReference>
<gene>
    <name evidence="1" type="ORF">PoB_002300500</name>
</gene>
<dbReference type="AlphaFoldDB" id="A0AAV3ZLF1"/>
<comment type="caution">
    <text evidence="1">The sequence shown here is derived from an EMBL/GenBank/DDBJ whole genome shotgun (WGS) entry which is preliminary data.</text>
</comment>
<evidence type="ECO:0000313" key="1">
    <source>
        <dbReference type="EMBL" id="GFN96499.1"/>
    </source>
</evidence>
<dbReference type="Proteomes" id="UP000735302">
    <property type="component" value="Unassembled WGS sequence"/>
</dbReference>
<evidence type="ECO:0000313" key="2">
    <source>
        <dbReference type="Proteomes" id="UP000735302"/>
    </source>
</evidence>
<name>A0AAV3ZLF1_9GAST</name>
<protein>
    <submittedName>
        <fullName evidence="1">Uncharacterized protein</fullName>
    </submittedName>
</protein>
<organism evidence="1 2">
    <name type="scientific">Plakobranchus ocellatus</name>
    <dbReference type="NCBI Taxonomy" id="259542"/>
    <lineage>
        <taxon>Eukaryota</taxon>
        <taxon>Metazoa</taxon>
        <taxon>Spiralia</taxon>
        <taxon>Lophotrochozoa</taxon>
        <taxon>Mollusca</taxon>
        <taxon>Gastropoda</taxon>
        <taxon>Heterobranchia</taxon>
        <taxon>Euthyneura</taxon>
        <taxon>Panpulmonata</taxon>
        <taxon>Sacoglossa</taxon>
        <taxon>Placobranchoidea</taxon>
        <taxon>Plakobranchidae</taxon>
        <taxon>Plakobranchus</taxon>
    </lineage>
</organism>